<feature type="region of interest" description="Disordered" evidence="2">
    <location>
        <begin position="311"/>
        <end position="386"/>
    </location>
</feature>
<sequence>MADDGAPELSLGEALAQQSAGFDVATGKISVVGKFVTSVGGRLPAGAAQAETLFLSSNSIATAAPLARFQNARVISLANNLVSSFDDVAALAALPSLSVLSLEGNPIVELPLYRPRLLLLLPRLRMLDGVETSASERKAAEAAVAAFETTWDLLLGNAASVARLEASRAKAEMHLELAARGGQQLGPGFETDKVLALTGGDAREGLSIEQAEALEAGVMEAALALRDDRPGLSWGDAFDALLLQQQTRIRSLLAELDQVASETKAVAATASTSSTSLVEEAVAAAAEAEAELRRERELVISEFVATARAAEVDAPPQAPRRKLQTSGTLPAAPSEGKKRKLRRPKPTKITRHKRRVVPRNSKPRPEPEPQEAAPAGPPPQEPSAAEAEALVAEVGLLRDRLRSQDNQLAQLQDVLDDVEERYASELADARSTIRELEGLVASGDESAKRHADGVDELLRLLSSAQSKRVSDVLPDAIRILGGGYALASPATPDASCATGVEAATQTAGFAAITEAELDAMMGELERVREEHATAVANEQTARSKTREELAALQVKLDKAVEGAAAQAARAQLEMDALRCRHAEEMEAVQAAVADQVAAAIVQTELQQERGEEAVLHLVEKRVCRQAFATWKARTAQSMREAACASQVELRARRRVLTSRWRTWDHEMALRQAERSVVVMRTLRAGSKCLAHWRQRTAARVEARFVAADIDSTDDVRAALEATQVELKRMRVALEEAKAEGKAEAERVRVALEVETSRVRAALEEADAEVSQLRAALEAATAEAETARAGLAAAEISLAETLSVKSDGKDAGSELDEAVVLRSQLEKALAAHAQTEAELAVVRASLEEAETDAASVRASLADAEAARIEAESRLAVASARVDEKAALVEALQSQCRASKELAASAEADAQSWQAEAAVLRESAHEAARLEAVVAELQSTVERMESEARVMSTELERSRGLEAEVAELQSQVVELETGATKLTRSHDDDGALSELRSQLDDLVSSNRVIETAAEEQVAALEAKVEELRAELQQAGADVDGNRAALDQAEAEAVAGRATIERLQVLLEVREADVQRLQRELEQAGSESDSRVESRLADVEVLLRERREDEARLAAQLVARENELAAASRTSNAGDAAQLAASVAQLERELRDREVQIHKLELVAAVRESDLARAQERVEDLPRVAELERVVGLERGHVKSLKEELATRESDVRRLEKECTEMQTRAAVAKAVSGSTDNRASEDRIAKLEHELVVRDADLRTREDEVAALRTKVAVAEAIAGLGDDASDRIARLEHTLVVRDADLRARDEELADLRLMLAEADAPPCFDRSVEVDDRVAKLEHELVVREGDLRAREDEVVGLRSQLAVAEAVSATTDNAAFESRIAMLEQQLASYRGDLRAREDEIVVLRAQASSEAAPSKSTDVAVYESRIAMLEQQITAREGDLRAREDEVVGLRSQLAVAEAVSATTDNAAFESRIAMLEQQLASCRGDLRAREDEVVVLRAQASSEAAPSKSTDVAVYESRIAMLEQQITAREGDLRAREDEVVGLRSQLAVAEAVSATTDNAAFESRIAMLEQQLASCRGDLRAREDEVVVLRAQASSEAAPSKSTDVAASSEAAPSKSTDVAVYESRIAMLEQQITAREGDLRAREDEVVGLRSQLAVAEAVSATTDNAAFESRIAMLEQQLASCRGDLRAREDEVVVLRAQASSEAAPSKSTDVAVYESRIAMLEQQITAREGDLRAREDEVVGLRSQLAVAEAVSATTDNAAFESRIAMLEQQLASCRGDLRGREDEVVGLRAQASSEAAQNKSTDVAVYESRIAMLEQQLASCRVVLKKRLAEQEAEGRDRDAELALLHEQLDAEVSESSVLRDRIATLEAELANQDDDILGLRAHVVHGDGEREESTGMDELETWKSRVAELEVLLSENDAPEASAQHVCAFQERVSELEAELEIRDADLGKYKADLEMTNVQLATALDTSALNDRITELEADLDARETELRRREDEVVELMAKIAAAALAESALERVPKLEAMLAMREEDLAAARNEQKELVTELEKRSSAYGVELKQLNAEIDDLSGLLAEAEAEAAAATDISQQCAEENTRLKAEIEDLAFQSASGQHAACTAEIERLHARISVLEGEASIRMHEAAALDTGADVKQIFVGDKATQLATHATLADPQLAELKAQLAAADDRVAELETKLAAASARVAELETKLAAASARVAELETKLAAADAEATKSEAERMAAATAPADSRSPELETKLAAASARVAELETKLAAADAQATKSEAECMAAATAPADSRSPELETKLAAASARVAELETKLAAADAQATKSEAECMAAATAPADSRSPELETKLAAASARVTELEAELEMLSDAETGRPTHSSRDAHAALAMASSTSASHLDRILALKEKLDAKDALIAALRAALTREARTKPLWDRISALESQLATRESELAATAADLARARLCMTAAPQAAAALATVDDDEALKPLWDRIAALEAQLDASRVELSQAAAALARTPLPALAPAVPAPIRDETGPLWTRIADLEAQLDEARAAERSKDVQLAESEAALAAARGEATRAKAADALAADLRGLRSVLRTKDAIISRLRDQLAAQPSTSASDAAASAAADEVAALHAELVSVRARAEQELVLASQQAALDVEAAARQGARIAADKTAEVDVLTRRISVLNARLNAPSLVIQPLREALARRIYLSKLFRKWAASASAAAADRIRAKDKAFFAWRLVVAGKRLAALREDAATALAGARTRNLALGMWVHWWGRTRDALADSSRPQRPARPSRSVQALMLERDAAKAELTALRAEKASVRARARNPAPPPVDDRLAAAFDIAASLRKLLADKDAELVYTKRLLASERAESSNAAAQLQIRVSELELELRHIRQPLAPLAPEPNIPAAAAQATQPPQDAPSTKPDASAEALRQSLARHVLDLEAQVASFSDAASRSR</sequence>
<keyword evidence="4" id="KW-1185">Reference proteome</keyword>
<feature type="coiled-coil region" evidence="1">
    <location>
        <begin position="1133"/>
        <end position="1160"/>
    </location>
</feature>
<dbReference type="PANTHER" id="PTHR43941">
    <property type="entry name" value="STRUCTURAL MAINTENANCE OF CHROMOSOMES PROTEIN 2"/>
    <property type="match status" value="1"/>
</dbReference>
<dbReference type="eggNOG" id="ENOG502RY0H">
    <property type="taxonomic scope" value="Eukaryota"/>
</dbReference>
<evidence type="ECO:0000256" key="1">
    <source>
        <dbReference type="SAM" id="Coils"/>
    </source>
</evidence>
<feature type="coiled-coil region" evidence="1">
    <location>
        <begin position="831"/>
        <end position="976"/>
    </location>
</feature>
<dbReference type="InterPro" id="IPR032675">
    <property type="entry name" value="LRR_dom_sf"/>
</dbReference>
<accession>A0A0L0DH22</accession>
<gene>
    <name evidence="3" type="ORF">AMSG_00762</name>
</gene>
<name>A0A0L0DH22_THETB</name>
<dbReference type="Gene3D" id="3.80.10.10">
    <property type="entry name" value="Ribonuclease Inhibitor"/>
    <property type="match status" value="1"/>
</dbReference>
<protein>
    <recommendedName>
        <fullName evidence="5">U2A'/phosphoprotein 32 family A C-terminal domain-containing protein</fullName>
    </recommendedName>
</protein>
<feature type="coiled-coil region" evidence="1">
    <location>
        <begin position="1195"/>
        <end position="1229"/>
    </location>
</feature>
<evidence type="ECO:0008006" key="5">
    <source>
        <dbReference type="Google" id="ProtNLM"/>
    </source>
</evidence>
<dbReference type="OrthoDB" id="9905114at2759"/>
<feature type="coiled-coil region" evidence="1">
    <location>
        <begin position="1976"/>
        <end position="2097"/>
    </location>
</feature>
<feature type="coiled-coil region" evidence="1">
    <location>
        <begin position="2539"/>
        <end position="2580"/>
    </location>
</feature>
<feature type="coiled-coil region" evidence="1">
    <location>
        <begin position="2177"/>
        <end position="2373"/>
    </location>
</feature>
<feature type="coiled-coil region" evidence="1">
    <location>
        <begin position="1374"/>
        <end position="1401"/>
    </location>
</feature>
<feature type="coiled-coil region" evidence="1">
    <location>
        <begin position="716"/>
        <end position="789"/>
    </location>
</feature>
<feature type="coiled-coil region" evidence="1">
    <location>
        <begin position="1008"/>
        <end position="1084"/>
    </location>
</feature>
<feature type="region of interest" description="Disordered" evidence="2">
    <location>
        <begin position="2900"/>
        <end position="2932"/>
    </location>
</feature>
<evidence type="ECO:0000256" key="2">
    <source>
        <dbReference type="SAM" id="MobiDB-lite"/>
    </source>
</evidence>
<dbReference type="PANTHER" id="PTHR43941:SF1">
    <property type="entry name" value="STRUCTURAL MAINTENANCE OF CHROMOSOMES PROTEIN 2"/>
    <property type="match status" value="1"/>
</dbReference>
<feature type="coiled-coil region" evidence="1">
    <location>
        <begin position="242"/>
        <end position="298"/>
    </location>
</feature>
<dbReference type="GeneID" id="25560551"/>
<dbReference type="OMA" id="TLETKCQ"/>
<dbReference type="Proteomes" id="UP000054408">
    <property type="component" value="Unassembled WGS sequence"/>
</dbReference>
<feature type="coiled-coil region" evidence="1">
    <location>
        <begin position="2798"/>
        <end position="2825"/>
    </location>
</feature>
<dbReference type="SUPFAM" id="SSF52058">
    <property type="entry name" value="L domain-like"/>
    <property type="match status" value="1"/>
</dbReference>
<proteinExistence type="predicted"/>
<feature type="coiled-coil region" evidence="1">
    <location>
        <begin position="401"/>
        <end position="428"/>
    </location>
</feature>
<dbReference type="EMBL" id="GL349435">
    <property type="protein sequence ID" value="KNC50603.1"/>
    <property type="molecule type" value="Genomic_DNA"/>
</dbReference>
<evidence type="ECO:0000313" key="4">
    <source>
        <dbReference type="Proteomes" id="UP000054408"/>
    </source>
</evidence>
<feature type="compositionally biased region" description="Basic residues" evidence="2">
    <location>
        <begin position="337"/>
        <end position="357"/>
    </location>
</feature>
<dbReference type="Gene3D" id="1.20.5.340">
    <property type="match status" value="1"/>
</dbReference>
<organism evidence="3 4">
    <name type="scientific">Thecamonas trahens ATCC 50062</name>
    <dbReference type="NCBI Taxonomy" id="461836"/>
    <lineage>
        <taxon>Eukaryota</taxon>
        <taxon>Apusozoa</taxon>
        <taxon>Apusomonadida</taxon>
        <taxon>Apusomonadidae</taxon>
        <taxon>Thecamonas</taxon>
    </lineage>
</organism>
<dbReference type="Gene3D" id="1.10.287.1490">
    <property type="match status" value="1"/>
</dbReference>
<reference evidence="3 4" key="1">
    <citation type="submission" date="2010-05" db="EMBL/GenBank/DDBJ databases">
        <title>The Genome Sequence of Thecamonas trahens ATCC 50062.</title>
        <authorList>
            <consortium name="The Broad Institute Genome Sequencing Platform"/>
            <person name="Russ C."/>
            <person name="Cuomo C."/>
            <person name="Shea T."/>
            <person name="Young S.K."/>
            <person name="Zeng Q."/>
            <person name="Koehrsen M."/>
            <person name="Haas B."/>
            <person name="Borodovsky M."/>
            <person name="Guigo R."/>
            <person name="Alvarado L."/>
            <person name="Berlin A."/>
            <person name="Bochicchio J."/>
            <person name="Borenstein D."/>
            <person name="Chapman S."/>
            <person name="Chen Z."/>
            <person name="Freedman E."/>
            <person name="Gellesch M."/>
            <person name="Goldberg J."/>
            <person name="Griggs A."/>
            <person name="Gujja S."/>
            <person name="Heilman E."/>
            <person name="Heiman D."/>
            <person name="Hepburn T."/>
            <person name="Howarth C."/>
            <person name="Jen D."/>
            <person name="Larson L."/>
            <person name="Mehta T."/>
            <person name="Park D."/>
            <person name="Pearson M."/>
            <person name="Roberts A."/>
            <person name="Saif S."/>
            <person name="Shenoy N."/>
            <person name="Sisk P."/>
            <person name="Stolte C."/>
            <person name="Sykes S."/>
            <person name="Thomson T."/>
            <person name="Walk T."/>
            <person name="White J."/>
            <person name="Yandava C."/>
            <person name="Burger G."/>
            <person name="Gray M.W."/>
            <person name="Holland P.W.H."/>
            <person name="King N."/>
            <person name="Lang F.B.F."/>
            <person name="Roger A.J."/>
            <person name="Ruiz-Trillo I."/>
            <person name="Lander E."/>
            <person name="Nusbaum C."/>
        </authorList>
    </citation>
    <scope>NUCLEOTIDE SEQUENCE [LARGE SCALE GENOMIC DNA]</scope>
    <source>
        <strain evidence="3 4">ATCC 50062</strain>
    </source>
</reference>
<feature type="compositionally biased region" description="Low complexity" evidence="2">
    <location>
        <begin position="2907"/>
        <end position="2922"/>
    </location>
</feature>
<evidence type="ECO:0000313" key="3">
    <source>
        <dbReference type="EMBL" id="KNC50603.1"/>
    </source>
</evidence>
<keyword evidence="1" id="KW-0175">Coiled coil</keyword>
<dbReference type="RefSeq" id="XP_013762490.1">
    <property type="nucleotide sequence ID" value="XM_013907036.1"/>
</dbReference>